<dbReference type="SUPFAM" id="SSF48452">
    <property type="entry name" value="TPR-like"/>
    <property type="match status" value="1"/>
</dbReference>
<dbReference type="GO" id="GO:0036064">
    <property type="term" value="C:ciliary basal body"/>
    <property type="evidence" value="ECO:0007669"/>
    <property type="project" value="TreeGrafter"/>
</dbReference>
<accession>A0A8S3K3Q3</accession>
<dbReference type="EMBL" id="CAJOBJ010372559">
    <property type="protein sequence ID" value="CAF5224112.1"/>
    <property type="molecule type" value="Genomic_DNA"/>
</dbReference>
<dbReference type="Gene3D" id="1.25.40.10">
    <property type="entry name" value="Tetratricopeptide repeat domain"/>
    <property type="match status" value="1"/>
</dbReference>
<dbReference type="GO" id="GO:0097730">
    <property type="term" value="C:non-motile cilium"/>
    <property type="evidence" value="ECO:0007669"/>
    <property type="project" value="TreeGrafter"/>
</dbReference>
<name>A0A8S3K3Q3_9BILA</name>
<dbReference type="InterPro" id="IPR011990">
    <property type="entry name" value="TPR-like_helical_dom_sf"/>
</dbReference>
<dbReference type="Proteomes" id="UP000681720">
    <property type="component" value="Unassembled WGS sequence"/>
</dbReference>
<dbReference type="PANTHER" id="PTHR44177:SF1">
    <property type="entry name" value="TETRATRICOPEPTIDE REPEAT PROTEIN 8"/>
    <property type="match status" value="1"/>
</dbReference>
<gene>
    <name evidence="1" type="ORF">GIL414_LOCUS85936</name>
</gene>
<dbReference type="GO" id="GO:0034464">
    <property type="term" value="C:BBSome"/>
    <property type="evidence" value="ECO:0007669"/>
    <property type="project" value="InterPro"/>
</dbReference>
<evidence type="ECO:0000313" key="2">
    <source>
        <dbReference type="Proteomes" id="UP000681720"/>
    </source>
</evidence>
<feature type="non-terminal residue" evidence="1">
    <location>
        <position position="1"/>
    </location>
</feature>
<sequence>KIYLRLDQPLLSISKLQEGLEKFPYEPFLLQAIARIYEGLNDMTQSADNYRQVLKLNNINIEAIACIAANHFYNDQPEISLNFYRRLLQMGVTTASIFTNVALCCFRAQQYDMIVTCFLKALATATIDEERADIWYNVGEMALVYIKIFYNLIEQ</sequence>
<comment type="caution">
    <text evidence="1">The sequence shown here is derived from an EMBL/GenBank/DDBJ whole genome shotgun (WGS) entry which is preliminary data.</text>
</comment>
<protein>
    <submittedName>
        <fullName evidence="1">Uncharacterized protein</fullName>
    </submittedName>
</protein>
<evidence type="ECO:0000313" key="1">
    <source>
        <dbReference type="EMBL" id="CAF5224112.1"/>
    </source>
</evidence>
<proteinExistence type="predicted"/>
<dbReference type="InterPro" id="IPR028796">
    <property type="entry name" value="BBS8"/>
</dbReference>
<dbReference type="PANTHER" id="PTHR44177">
    <property type="entry name" value="TETRATRICOPEPTIDE REPEAT PROTEIN 8"/>
    <property type="match status" value="1"/>
</dbReference>
<organism evidence="1 2">
    <name type="scientific">Rotaria magnacalcarata</name>
    <dbReference type="NCBI Taxonomy" id="392030"/>
    <lineage>
        <taxon>Eukaryota</taxon>
        <taxon>Metazoa</taxon>
        <taxon>Spiralia</taxon>
        <taxon>Gnathifera</taxon>
        <taxon>Rotifera</taxon>
        <taxon>Eurotatoria</taxon>
        <taxon>Bdelloidea</taxon>
        <taxon>Philodinida</taxon>
        <taxon>Philodinidae</taxon>
        <taxon>Rotaria</taxon>
    </lineage>
</organism>
<dbReference type="AlphaFoldDB" id="A0A8S3K3Q3"/>
<dbReference type="GO" id="GO:1905515">
    <property type="term" value="P:non-motile cilium assembly"/>
    <property type="evidence" value="ECO:0007669"/>
    <property type="project" value="InterPro"/>
</dbReference>
<reference evidence="1" key="1">
    <citation type="submission" date="2021-02" db="EMBL/GenBank/DDBJ databases">
        <authorList>
            <person name="Nowell W R."/>
        </authorList>
    </citation>
    <scope>NUCLEOTIDE SEQUENCE</scope>
</reference>
<feature type="non-terminal residue" evidence="1">
    <location>
        <position position="155"/>
    </location>
</feature>